<sequence>MEAKTVKWGNSLALRIPNSIVKDCGLSENSLVDISFRKGEIVIKPMRGRYALSELLAGITPENVHGEAFMDEPVGQELL</sequence>
<dbReference type="InterPro" id="IPR039052">
    <property type="entry name" value="Antitox_PemI-like"/>
</dbReference>
<dbReference type="KEGG" id="dba:Dbac_2540"/>
<organism evidence="2 3">
    <name type="scientific">Desulfomicrobium baculatum (strain DSM 4028 / VKM B-1378 / X)</name>
    <name type="common">Desulfovibrio baculatus</name>
    <dbReference type="NCBI Taxonomy" id="525897"/>
    <lineage>
        <taxon>Bacteria</taxon>
        <taxon>Pseudomonadati</taxon>
        <taxon>Thermodesulfobacteriota</taxon>
        <taxon>Desulfovibrionia</taxon>
        <taxon>Desulfovibrionales</taxon>
        <taxon>Desulfomicrobiaceae</taxon>
        <taxon>Desulfomicrobium</taxon>
    </lineage>
</organism>
<accession>C7LS70</accession>
<dbReference type="GO" id="GO:0097351">
    <property type="term" value="F:toxin sequestering activity"/>
    <property type="evidence" value="ECO:0007669"/>
    <property type="project" value="InterPro"/>
</dbReference>
<proteinExistence type="predicted"/>
<dbReference type="Proteomes" id="UP000002216">
    <property type="component" value="Chromosome"/>
</dbReference>
<name>C7LS70_DESBD</name>
<dbReference type="OrthoDB" id="9795766at2"/>
<dbReference type="HOGENOM" id="CLU_150554_1_0_7"/>
<dbReference type="EMBL" id="CP001629">
    <property type="protein sequence ID" value="ACU90618.1"/>
    <property type="molecule type" value="Genomic_DNA"/>
</dbReference>
<dbReference type="SMART" id="SM00966">
    <property type="entry name" value="SpoVT_AbrB"/>
    <property type="match status" value="1"/>
</dbReference>
<protein>
    <submittedName>
        <fullName evidence="2">Transcriptional regulator/antitoxin, MazE</fullName>
    </submittedName>
</protein>
<dbReference type="AlphaFoldDB" id="C7LS70"/>
<dbReference type="Gene3D" id="2.10.260.10">
    <property type="match status" value="1"/>
</dbReference>
<dbReference type="PANTHER" id="PTHR40516">
    <property type="entry name" value="ANTITOXIN CHPS-RELATED"/>
    <property type="match status" value="1"/>
</dbReference>
<dbReference type="SUPFAM" id="SSF89447">
    <property type="entry name" value="AbrB/MazE/MraZ-like"/>
    <property type="match status" value="1"/>
</dbReference>
<dbReference type="InterPro" id="IPR007159">
    <property type="entry name" value="SpoVT-AbrB_dom"/>
</dbReference>
<evidence type="ECO:0000313" key="3">
    <source>
        <dbReference type="Proteomes" id="UP000002216"/>
    </source>
</evidence>
<dbReference type="InterPro" id="IPR037914">
    <property type="entry name" value="SpoVT-AbrB_sf"/>
</dbReference>
<dbReference type="Pfam" id="PF04014">
    <property type="entry name" value="MazE_antitoxin"/>
    <property type="match status" value="1"/>
</dbReference>
<dbReference type="RefSeq" id="WP_015774707.1">
    <property type="nucleotide sequence ID" value="NC_013173.1"/>
</dbReference>
<gene>
    <name evidence="2" type="ordered locus">Dbac_2540</name>
</gene>
<evidence type="ECO:0000259" key="1">
    <source>
        <dbReference type="SMART" id="SM00966"/>
    </source>
</evidence>
<keyword evidence="3" id="KW-1185">Reference proteome</keyword>
<reference evidence="2 3" key="1">
    <citation type="journal article" date="2009" name="Stand. Genomic Sci.">
        <title>Complete genome sequence of Desulfomicrobium baculatum type strain (X).</title>
        <authorList>
            <person name="Copeland A."/>
            <person name="Spring S."/>
            <person name="Goker M."/>
            <person name="Schneider S."/>
            <person name="Lapidus A."/>
            <person name="Del Rio T.G."/>
            <person name="Tice H."/>
            <person name="Cheng J.F."/>
            <person name="Chen F."/>
            <person name="Nolan M."/>
            <person name="Bruce D."/>
            <person name="Goodwin L."/>
            <person name="Pitluck S."/>
            <person name="Ivanova N."/>
            <person name="Mavrommatis K."/>
            <person name="Ovchinnikova G."/>
            <person name="Pati A."/>
            <person name="Chen A."/>
            <person name="Palaniappan K."/>
            <person name="Land M."/>
            <person name="Hauser L."/>
            <person name="Chang Y.J."/>
            <person name="Jeffries C.C."/>
            <person name="Meincke L."/>
            <person name="Sims D."/>
            <person name="Brettin T."/>
            <person name="Detter J.C."/>
            <person name="Han C."/>
            <person name="Chain P."/>
            <person name="Bristow J."/>
            <person name="Eisen J.A."/>
            <person name="Markowitz V."/>
            <person name="Hugenholtz P."/>
            <person name="Kyrpides N.C."/>
            <person name="Klenk H.P."/>
            <person name="Lucas S."/>
        </authorList>
    </citation>
    <scope>NUCLEOTIDE SEQUENCE [LARGE SCALE GENOMIC DNA]</scope>
    <source>
        <strain evidence="3">DSM 4028 / VKM B-1378 / X</strain>
    </source>
</reference>
<dbReference type="STRING" id="525897.Dbac_2540"/>
<dbReference type="GO" id="GO:0003677">
    <property type="term" value="F:DNA binding"/>
    <property type="evidence" value="ECO:0007669"/>
    <property type="project" value="InterPro"/>
</dbReference>
<dbReference type="eggNOG" id="COG2336">
    <property type="taxonomic scope" value="Bacteria"/>
</dbReference>
<dbReference type="PANTHER" id="PTHR40516:SF1">
    <property type="entry name" value="ANTITOXIN CHPS-RELATED"/>
    <property type="match status" value="1"/>
</dbReference>
<evidence type="ECO:0000313" key="2">
    <source>
        <dbReference type="EMBL" id="ACU90618.1"/>
    </source>
</evidence>
<feature type="domain" description="SpoVT-AbrB" evidence="1">
    <location>
        <begin position="6"/>
        <end position="51"/>
    </location>
</feature>